<comment type="similarity">
    <text evidence="10">Belongs to the ELO family.</text>
</comment>
<feature type="compositionally biased region" description="Basic and acidic residues" evidence="11">
    <location>
        <begin position="635"/>
        <end position="653"/>
    </location>
</feature>
<dbReference type="AlphaFoldDB" id="A0A074YJ42"/>
<evidence type="ECO:0000256" key="1">
    <source>
        <dbReference type="ARBA" id="ARBA00004141"/>
    </source>
</evidence>
<reference evidence="12 13" key="1">
    <citation type="journal article" date="2014" name="BMC Genomics">
        <title>Genome sequencing of four Aureobasidium pullulans varieties: biotechnological potential, stress tolerance, and description of new species.</title>
        <authorList>
            <person name="Gostin Ar C."/>
            <person name="Ohm R.A."/>
            <person name="Kogej T."/>
            <person name="Sonjak S."/>
            <person name="Turk M."/>
            <person name="Zajc J."/>
            <person name="Zalar P."/>
            <person name="Grube M."/>
            <person name="Sun H."/>
            <person name="Han J."/>
            <person name="Sharma A."/>
            <person name="Chiniquy J."/>
            <person name="Ngan C.Y."/>
            <person name="Lipzen A."/>
            <person name="Barry K."/>
            <person name="Grigoriev I.V."/>
            <person name="Gunde-Cimerman N."/>
        </authorList>
    </citation>
    <scope>NUCLEOTIDE SEQUENCE [LARGE SCALE GENOMIC DNA]</scope>
    <source>
        <strain evidence="12 13">EXF-150</strain>
    </source>
</reference>
<evidence type="ECO:0000256" key="9">
    <source>
        <dbReference type="ARBA" id="ARBA00023160"/>
    </source>
</evidence>
<feature type="transmembrane region" description="Helical" evidence="10">
    <location>
        <begin position="55"/>
        <end position="73"/>
    </location>
</feature>
<dbReference type="Proteomes" id="UP000030706">
    <property type="component" value="Unassembled WGS sequence"/>
</dbReference>
<evidence type="ECO:0000256" key="11">
    <source>
        <dbReference type="SAM" id="MobiDB-lite"/>
    </source>
</evidence>
<feature type="transmembrane region" description="Helical" evidence="10">
    <location>
        <begin position="93"/>
        <end position="112"/>
    </location>
</feature>
<feature type="compositionally biased region" description="Basic residues" evidence="11">
    <location>
        <begin position="586"/>
        <end position="598"/>
    </location>
</feature>
<feature type="transmembrane region" description="Helical" evidence="10">
    <location>
        <begin position="404"/>
        <end position="424"/>
    </location>
</feature>
<keyword evidence="6 10" id="KW-1133">Transmembrane helix</keyword>
<gene>
    <name evidence="12" type="ORF">M438DRAFT_343353</name>
</gene>
<organism evidence="12 13">
    <name type="scientific">Aureobasidium pullulans EXF-150</name>
    <dbReference type="NCBI Taxonomy" id="1043002"/>
    <lineage>
        <taxon>Eukaryota</taxon>
        <taxon>Fungi</taxon>
        <taxon>Dikarya</taxon>
        <taxon>Ascomycota</taxon>
        <taxon>Pezizomycotina</taxon>
        <taxon>Dothideomycetes</taxon>
        <taxon>Dothideomycetidae</taxon>
        <taxon>Dothideales</taxon>
        <taxon>Saccotheciaceae</taxon>
        <taxon>Aureobasidium</taxon>
    </lineage>
</organism>
<evidence type="ECO:0000256" key="6">
    <source>
        <dbReference type="ARBA" id="ARBA00022989"/>
    </source>
</evidence>
<feature type="region of interest" description="Disordered" evidence="11">
    <location>
        <begin position="433"/>
        <end position="452"/>
    </location>
</feature>
<keyword evidence="3 10" id="KW-0808">Transferase</keyword>
<comment type="catalytic activity">
    <reaction evidence="10">
        <text>an acyl-CoA + malonyl-CoA + H(+) = a 3-oxoacyl-CoA + CO2 + CoA</text>
        <dbReference type="Rhea" id="RHEA:50252"/>
        <dbReference type="ChEBI" id="CHEBI:15378"/>
        <dbReference type="ChEBI" id="CHEBI:16526"/>
        <dbReference type="ChEBI" id="CHEBI:57287"/>
        <dbReference type="ChEBI" id="CHEBI:57384"/>
        <dbReference type="ChEBI" id="CHEBI:58342"/>
        <dbReference type="ChEBI" id="CHEBI:90726"/>
    </reaction>
    <physiologicalReaction direction="left-to-right" evidence="10">
        <dbReference type="Rhea" id="RHEA:50253"/>
    </physiologicalReaction>
</comment>
<dbReference type="GO" id="GO:0034626">
    <property type="term" value="P:fatty acid elongation, polyunsaturated fatty acid"/>
    <property type="evidence" value="ECO:0007669"/>
    <property type="project" value="TreeGrafter"/>
</dbReference>
<dbReference type="GO" id="GO:0034625">
    <property type="term" value="P:fatty acid elongation, monounsaturated fatty acid"/>
    <property type="evidence" value="ECO:0007669"/>
    <property type="project" value="TreeGrafter"/>
</dbReference>
<dbReference type="GO" id="GO:0042761">
    <property type="term" value="P:very long-chain fatty acid biosynthetic process"/>
    <property type="evidence" value="ECO:0007669"/>
    <property type="project" value="TreeGrafter"/>
</dbReference>
<evidence type="ECO:0000313" key="12">
    <source>
        <dbReference type="EMBL" id="KEQ86931.1"/>
    </source>
</evidence>
<sequence>MSGPSIHFTVPDRSLFKFPPDNLPAALPPPSDEATWKSPFPIDFDVFNRALDVKVPITIATTYVITVLAINAYNRRQGNKPWWISTTRGFKIFVVLHNVFLAVYSGVTFYAMCRAINATWPGLDNSAGVAGVADSLCKINGPRGLGDAVYYNATSSLWQTKNEIIKLMPEGVPDSTDVGRLWNEGLAFWGWFFYLSKFYEVIDTGIIVAKGKRSATLQTYHHAGAMLCMWAGIRYMSPPIWMFVFINSFIHTLMYTYFTLSAINIRVPNALKRTLTTMQIAQFLFGASYAAIHLFVKYDIPIATAYSIFHPISSAAAKASATASSVVSAVPAETYGAILRRILLRAAGDEGVAENVRDKQGNIIMEQAKEAIQKYHEETRYRTDYTTINCLDTTGQSFAVWLNILYLFPLTVLFVRFFIRAYVFRSGSSKSRSKRHSASRATKEAAQGTNREIEHAGKAVEKKLSHLPEDFAAAEKRLEKKLGHLPEDFKTTEKKLEKKLGSAAKDFEAELKKDLQALKEGKLPRSNRPVSDRVQSFERKMTPTKKDPQQIKDEAADSIDELKERVKLETTDSAPDSASAAGSPTKKQKKRKNKKNKNKQATAGADNNDDHTDAADSGSEHEHTEPENYAAAVKENLKKEGEKQDIKQETDEA</sequence>
<dbReference type="GeneID" id="40747271"/>
<protein>
    <recommendedName>
        <fullName evidence="10">Elongation of fatty acids protein</fullName>
        <ecNumber evidence="10">2.3.1.-</ecNumber>
    </recommendedName>
</protein>
<dbReference type="EC" id="2.3.1.-" evidence="10"/>
<dbReference type="RefSeq" id="XP_029763118.1">
    <property type="nucleotide sequence ID" value="XM_029904965.1"/>
</dbReference>
<dbReference type="HOGENOM" id="CLU_017661_1_1_1"/>
<dbReference type="STRING" id="1043002.A0A074YJ42"/>
<evidence type="ECO:0000256" key="7">
    <source>
        <dbReference type="ARBA" id="ARBA00023098"/>
    </source>
</evidence>
<keyword evidence="9 10" id="KW-0275">Fatty acid biosynthesis</keyword>
<keyword evidence="7 10" id="KW-0443">Lipid metabolism</keyword>
<dbReference type="Pfam" id="PF01151">
    <property type="entry name" value="ELO"/>
    <property type="match status" value="1"/>
</dbReference>
<dbReference type="GO" id="GO:0030148">
    <property type="term" value="P:sphingolipid biosynthetic process"/>
    <property type="evidence" value="ECO:0007669"/>
    <property type="project" value="TreeGrafter"/>
</dbReference>
<feature type="region of interest" description="Disordered" evidence="11">
    <location>
        <begin position="518"/>
        <end position="653"/>
    </location>
</feature>
<keyword evidence="2 10" id="KW-0444">Lipid biosynthesis</keyword>
<keyword evidence="4 10" id="KW-0812">Transmembrane</keyword>
<evidence type="ECO:0000256" key="10">
    <source>
        <dbReference type="RuleBase" id="RU361115"/>
    </source>
</evidence>
<keyword evidence="8 10" id="KW-0472">Membrane</keyword>
<feature type="compositionally biased region" description="Basic and acidic residues" evidence="11">
    <location>
        <begin position="608"/>
        <end position="626"/>
    </location>
</feature>
<name>A0A074YJ42_AURPU</name>
<evidence type="ECO:0000256" key="5">
    <source>
        <dbReference type="ARBA" id="ARBA00022832"/>
    </source>
</evidence>
<accession>A0A074YJ42</accession>
<keyword evidence="13" id="KW-1185">Reference proteome</keyword>
<evidence type="ECO:0000256" key="8">
    <source>
        <dbReference type="ARBA" id="ARBA00023136"/>
    </source>
</evidence>
<evidence type="ECO:0000256" key="3">
    <source>
        <dbReference type="ARBA" id="ARBA00022679"/>
    </source>
</evidence>
<proteinExistence type="inferred from homology"/>
<dbReference type="GO" id="GO:0019367">
    <property type="term" value="P:fatty acid elongation, saturated fatty acid"/>
    <property type="evidence" value="ECO:0007669"/>
    <property type="project" value="TreeGrafter"/>
</dbReference>
<evidence type="ECO:0000256" key="2">
    <source>
        <dbReference type="ARBA" id="ARBA00022516"/>
    </source>
</evidence>
<dbReference type="EMBL" id="KL584977">
    <property type="protein sequence ID" value="KEQ86931.1"/>
    <property type="molecule type" value="Genomic_DNA"/>
</dbReference>
<dbReference type="OrthoDB" id="10259681at2759"/>
<evidence type="ECO:0000256" key="4">
    <source>
        <dbReference type="ARBA" id="ARBA00022692"/>
    </source>
</evidence>
<dbReference type="PANTHER" id="PTHR11157:SF169">
    <property type="entry name" value="ELONGATION OF FATTY ACIDS PROTEIN"/>
    <property type="match status" value="1"/>
</dbReference>
<evidence type="ECO:0000313" key="13">
    <source>
        <dbReference type="Proteomes" id="UP000030706"/>
    </source>
</evidence>
<comment type="subcellular location">
    <subcellularLocation>
        <location evidence="1">Membrane</location>
        <topology evidence="1">Multi-pass membrane protein</topology>
    </subcellularLocation>
</comment>
<keyword evidence="5 10" id="KW-0276">Fatty acid metabolism</keyword>
<dbReference type="GO" id="GO:0009922">
    <property type="term" value="F:fatty acid elongase activity"/>
    <property type="evidence" value="ECO:0007669"/>
    <property type="project" value="InterPro"/>
</dbReference>
<feature type="compositionally biased region" description="Basic and acidic residues" evidence="11">
    <location>
        <begin position="535"/>
        <end position="570"/>
    </location>
</feature>
<feature type="transmembrane region" description="Helical" evidence="10">
    <location>
        <begin position="240"/>
        <end position="263"/>
    </location>
</feature>
<dbReference type="GO" id="GO:0005789">
    <property type="term" value="C:endoplasmic reticulum membrane"/>
    <property type="evidence" value="ECO:0007669"/>
    <property type="project" value="TreeGrafter"/>
</dbReference>
<dbReference type="InterPro" id="IPR002076">
    <property type="entry name" value="ELO_fam"/>
</dbReference>
<feature type="compositionally biased region" description="Low complexity" evidence="11">
    <location>
        <begin position="572"/>
        <end position="584"/>
    </location>
</feature>
<dbReference type="PANTHER" id="PTHR11157">
    <property type="entry name" value="FATTY ACID ACYL TRANSFERASE-RELATED"/>
    <property type="match status" value="1"/>
</dbReference>
<feature type="transmembrane region" description="Helical" evidence="10">
    <location>
        <begin position="275"/>
        <end position="296"/>
    </location>
</feature>